<evidence type="ECO:0000313" key="1">
    <source>
        <dbReference type="EMBL" id="KAG0437072.1"/>
    </source>
</evidence>
<sequence length="253" mass="28496">MVSYCDLRSRGKHNNARERCERRHKLSETKQSFYRSTSRTYEEDLQSLIRAVRELLSPGYGNSAASMDRGCARKARRPGTSCSRSSRDNPKGPRDLAQCAQQVSQGMHYIGSRGISHRDLAGRNVLVDVHGCSKVADFGLFRSIRRSETDVYHQKSKRALPVRWTAPESLYLQGVFTFKSDVCASKNRHFGLDALPRPGRSGGDPPRARRSPDDAADPLPLGAVPPDEDLLDDFLELGRFGWRRTTENRPAHR</sequence>
<gene>
    <name evidence="1" type="ORF">HPB47_017612</name>
</gene>
<reference evidence="1 2" key="1">
    <citation type="journal article" date="2020" name="Cell">
        <title>Large-Scale Comparative Analyses of Tick Genomes Elucidate Their Genetic Diversity and Vector Capacities.</title>
        <authorList>
            <consortium name="Tick Genome and Microbiome Consortium (TIGMIC)"/>
            <person name="Jia N."/>
            <person name="Wang J."/>
            <person name="Shi W."/>
            <person name="Du L."/>
            <person name="Sun Y."/>
            <person name="Zhan W."/>
            <person name="Jiang J.F."/>
            <person name="Wang Q."/>
            <person name="Zhang B."/>
            <person name="Ji P."/>
            <person name="Bell-Sakyi L."/>
            <person name="Cui X.M."/>
            <person name="Yuan T.T."/>
            <person name="Jiang B.G."/>
            <person name="Yang W.F."/>
            <person name="Lam T.T."/>
            <person name="Chang Q.C."/>
            <person name="Ding S.J."/>
            <person name="Wang X.J."/>
            <person name="Zhu J.G."/>
            <person name="Ruan X.D."/>
            <person name="Zhao L."/>
            <person name="Wei J.T."/>
            <person name="Ye R.Z."/>
            <person name="Que T.C."/>
            <person name="Du C.H."/>
            <person name="Zhou Y.H."/>
            <person name="Cheng J.X."/>
            <person name="Dai P.F."/>
            <person name="Guo W.B."/>
            <person name="Han X.H."/>
            <person name="Huang E.J."/>
            <person name="Li L.F."/>
            <person name="Wei W."/>
            <person name="Gao Y.C."/>
            <person name="Liu J.Z."/>
            <person name="Shao H.Z."/>
            <person name="Wang X."/>
            <person name="Wang C.C."/>
            <person name="Yang T.C."/>
            <person name="Huo Q.B."/>
            <person name="Li W."/>
            <person name="Chen H.Y."/>
            <person name="Chen S.E."/>
            <person name="Zhou L.G."/>
            <person name="Ni X.B."/>
            <person name="Tian J.H."/>
            <person name="Sheng Y."/>
            <person name="Liu T."/>
            <person name="Pan Y.S."/>
            <person name="Xia L.Y."/>
            <person name="Li J."/>
            <person name="Zhao F."/>
            <person name="Cao W.C."/>
        </authorList>
    </citation>
    <scope>NUCLEOTIDE SEQUENCE [LARGE SCALE GENOMIC DNA]</scope>
    <source>
        <strain evidence="1">Iper-2018</strain>
    </source>
</reference>
<evidence type="ECO:0000313" key="2">
    <source>
        <dbReference type="Proteomes" id="UP000805193"/>
    </source>
</evidence>
<accession>A0AC60QPW5</accession>
<organism evidence="1 2">
    <name type="scientific">Ixodes persulcatus</name>
    <name type="common">Taiga tick</name>
    <dbReference type="NCBI Taxonomy" id="34615"/>
    <lineage>
        <taxon>Eukaryota</taxon>
        <taxon>Metazoa</taxon>
        <taxon>Ecdysozoa</taxon>
        <taxon>Arthropoda</taxon>
        <taxon>Chelicerata</taxon>
        <taxon>Arachnida</taxon>
        <taxon>Acari</taxon>
        <taxon>Parasitiformes</taxon>
        <taxon>Ixodida</taxon>
        <taxon>Ixodoidea</taxon>
        <taxon>Ixodidae</taxon>
        <taxon>Ixodinae</taxon>
        <taxon>Ixodes</taxon>
    </lineage>
</organism>
<keyword evidence="2" id="KW-1185">Reference proteome</keyword>
<protein>
    <submittedName>
        <fullName evidence="1">Uncharacterized protein</fullName>
    </submittedName>
</protein>
<proteinExistence type="predicted"/>
<dbReference type="Proteomes" id="UP000805193">
    <property type="component" value="Unassembled WGS sequence"/>
</dbReference>
<comment type="caution">
    <text evidence="1">The sequence shown here is derived from an EMBL/GenBank/DDBJ whole genome shotgun (WGS) entry which is preliminary data.</text>
</comment>
<name>A0AC60QPW5_IXOPE</name>
<dbReference type="EMBL" id="JABSTQ010006565">
    <property type="protein sequence ID" value="KAG0437072.1"/>
    <property type="molecule type" value="Genomic_DNA"/>
</dbReference>